<sequence length="93" mass="10967">MIPEDSMQQEMRIICRACRYTKCIQMGMDRQAVQPRRDRNAGRRKISHLNRSPPQQQSMDKLASAMKVFLRRCTLFHQIVDPCYLTMRLGLPN</sequence>
<evidence type="ECO:0000256" key="4">
    <source>
        <dbReference type="ARBA" id="ARBA00022833"/>
    </source>
</evidence>
<dbReference type="AlphaFoldDB" id="W2THQ0"/>
<keyword evidence="13" id="KW-1185">Reference proteome</keyword>
<evidence type="ECO:0000256" key="3">
    <source>
        <dbReference type="ARBA" id="ARBA00022771"/>
    </source>
</evidence>
<feature type="region of interest" description="Disordered" evidence="10">
    <location>
        <begin position="31"/>
        <end position="58"/>
    </location>
</feature>
<proteinExistence type="inferred from homology"/>
<evidence type="ECO:0000313" key="12">
    <source>
        <dbReference type="EMBL" id="ETN80706.1"/>
    </source>
</evidence>
<keyword evidence="4" id="KW-0862">Zinc</keyword>
<keyword evidence="2" id="KW-0479">Metal-binding</keyword>
<keyword evidence="7" id="KW-0804">Transcription</keyword>
<organism evidence="12 13">
    <name type="scientific">Necator americanus</name>
    <name type="common">Human hookworm</name>
    <dbReference type="NCBI Taxonomy" id="51031"/>
    <lineage>
        <taxon>Eukaryota</taxon>
        <taxon>Metazoa</taxon>
        <taxon>Ecdysozoa</taxon>
        <taxon>Nematoda</taxon>
        <taxon>Chromadorea</taxon>
        <taxon>Rhabditida</taxon>
        <taxon>Rhabditina</taxon>
        <taxon>Rhabditomorpha</taxon>
        <taxon>Strongyloidea</taxon>
        <taxon>Ancylostomatidae</taxon>
        <taxon>Bunostominae</taxon>
        <taxon>Necator</taxon>
    </lineage>
</organism>
<protein>
    <recommendedName>
        <fullName evidence="11">Nuclear receptor domain-containing protein</fullName>
    </recommendedName>
</protein>
<keyword evidence="3" id="KW-0863">Zinc-finger</keyword>
<evidence type="ECO:0000256" key="1">
    <source>
        <dbReference type="ARBA" id="ARBA00005993"/>
    </source>
</evidence>
<dbReference type="PANTHER" id="PTHR46397">
    <property type="entry name" value="NUCLEAR HORMONE RECEPTOR FAMILY-RELATED"/>
    <property type="match status" value="1"/>
</dbReference>
<dbReference type="InterPro" id="IPR001628">
    <property type="entry name" value="Znf_hrmn_rcpt"/>
</dbReference>
<keyword evidence="6" id="KW-0238">DNA-binding</keyword>
<name>W2THQ0_NECAM</name>
<dbReference type="Pfam" id="PF00105">
    <property type="entry name" value="zf-C4"/>
    <property type="match status" value="1"/>
</dbReference>
<dbReference type="KEGG" id="nai:NECAME_17980"/>
<feature type="domain" description="Nuclear receptor" evidence="11">
    <location>
        <begin position="7"/>
        <end position="30"/>
    </location>
</feature>
<dbReference type="OrthoDB" id="5799427at2759"/>
<evidence type="ECO:0000313" key="13">
    <source>
        <dbReference type="Proteomes" id="UP000053676"/>
    </source>
</evidence>
<dbReference type="EMBL" id="KI658991">
    <property type="protein sequence ID" value="ETN80706.1"/>
    <property type="molecule type" value="Genomic_DNA"/>
</dbReference>
<evidence type="ECO:0000256" key="7">
    <source>
        <dbReference type="ARBA" id="ARBA00023163"/>
    </source>
</evidence>
<evidence type="ECO:0000256" key="9">
    <source>
        <dbReference type="ARBA" id="ARBA00023242"/>
    </source>
</evidence>
<reference evidence="13" key="1">
    <citation type="journal article" date="2014" name="Nat. Genet.">
        <title>Genome of the human hookworm Necator americanus.</title>
        <authorList>
            <person name="Tang Y.T."/>
            <person name="Gao X."/>
            <person name="Rosa B.A."/>
            <person name="Abubucker S."/>
            <person name="Hallsworth-Pepin K."/>
            <person name="Martin J."/>
            <person name="Tyagi R."/>
            <person name="Heizer E."/>
            <person name="Zhang X."/>
            <person name="Bhonagiri-Palsikar V."/>
            <person name="Minx P."/>
            <person name="Warren W.C."/>
            <person name="Wang Q."/>
            <person name="Zhan B."/>
            <person name="Hotez P.J."/>
            <person name="Sternberg P.W."/>
            <person name="Dougall A."/>
            <person name="Gaze S.T."/>
            <person name="Mulvenna J."/>
            <person name="Sotillo J."/>
            <person name="Ranganathan S."/>
            <person name="Rabelo E.M."/>
            <person name="Wilson R.K."/>
            <person name="Felgner P.L."/>
            <person name="Bethony J."/>
            <person name="Hawdon J.M."/>
            <person name="Gasser R.B."/>
            <person name="Loukas A."/>
            <person name="Mitreva M."/>
        </authorList>
    </citation>
    <scope>NUCLEOTIDE SEQUENCE [LARGE SCALE GENOMIC DNA]</scope>
</reference>
<dbReference type="PANTHER" id="PTHR46397:SF5">
    <property type="entry name" value="NUCLEAR HORMONE RECEPTOR FAMILY MEMBER NHR-20"/>
    <property type="match status" value="1"/>
</dbReference>
<accession>W2THQ0</accession>
<evidence type="ECO:0000256" key="8">
    <source>
        <dbReference type="ARBA" id="ARBA00023170"/>
    </source>
</evidence>
<dbReference type="InterPro" id="IPR013088">
    <property type="entry name" value="Znf_NHR/GATA"/>
</dbReference>
<keyword evidence="8" id="KW-0675">Receptor</keyword>
<dbReference type="Gene3D" id="3.30.50.10">
    <property type="entry name" value="Erythroid Transcription Factor GATA-1, subunit A"/>
    <property type="match status" value="1"/>
</dbReference>
<keyword evidence="9" id="KW-0539">Nucleus</keyword>
<evidence type="ECO:0000259" key="11">
    <source>
        <dbReference type="Pfam" id="PF00105"/>
    </source>
</evidence>
<dbReference type="Proteomes" id="UP000053676">
    <property type="component" value="Unassembled WGS sequence"/>
</dbReference>
<feature type="compositionally biased region" description="Polar residues" evidence="10">
    <location>
        <begin position="49"/>
        <end position="58"/>
    </location>
</feature>
<dbReference type="GO" id="GO:0003700">
    <property type="term" value="F:DNA-binding transcription factor activity"/>
    <property type="evidence" value="ECO:0007669"/>
    <property type="project" value="InterPro"/>
</dbReference>
<dbReference type="GO" id="GO:0008270">
    <property type="term" value="F:zinc ion binding"/>
    <property type="evidence" value="ECO:0007669"/>
    <property type="project" value="UniProtKB-KW"/>
</dbReference>
<dbReference type="SUPFAM" id="SSF57716">
    <property type="entry name" value="Glucocorticoid receptor-like (DNA-binding domain)"/>
    <property type="match status" value="1"/>
</dbReference>
<dbReference type="GO" id="GO:0043565">
    <property type="term" value="F:sequence-specific DNA binding"/>
    <property type="evidence" value="ECO:0007669"/>
    <property type="project" value="InterPro"/>
</dbReference>
<comment type="similarity">
    <text evidence="1">Belongs to the nuclear hormone receptor family.</text>
</comment>
<gene>
    <name evidence="12" type="ORF">NECAME_17980</name>
</gene>
<feature type="non-terminal residue" evidence="12">
    <location>
        <position position="93"/>
    </location>
</feature>
<evidence type="ECO:0000256" key="10">
    <source>
        <dbReference type="SAM" id="MobiDB-lite"/>
    </source>
</evidence>
<evidence type="ECO:0000256" key="2">
    <source>
        <dbReference type="ARBA" id="ARBA00022723"/>
    </source>
</evidence>
<keyword evidence="5" id="KW-0805">Transcription regulation</keyword>
<evidence type="ECO:0000256" key="5">
    <source>
        <dbReference type="ARBA" id="ARBA00023015"/>
    </source>
</evidence>
<evidence type="ECO:0000256" key="6">
    <source>
        <dbReference type="ARBA" id="ARBA00023125"/>
    </source>
</evidence>